<dbReference type="Gene3D" id="2.40.30.10">
    <property type="entry name" value="Translation factors"/>
    <property type="match status" value="1"/>
</dbReference>
<evidence type="ECO:0000313" key="6">
    <source>
        <dbReference type="EMBL" id="OGM00429.1"/>
    </source>
</evidence>
<dbReference type="Gene3D" id="1.10.8.260">
    <property type="entry name" value="HI0933 insert domain-like"/>
    <property type="match status" value="1"/>
</dbReference>
<dbReference type="NCBIfam" id="TIGR00275">
    <property type="entry name" value="aminoacetone oxidase family FAD-binding enzyme"/>
    <property type="match status" value="1"/>
</dbReference>
<name>A0A1F7WDG6_9BACT</name>
<feature type="domain" description="RsdA/BaiN/AoA(So)-like insert" evidence="5">
    <location>
        <begin position="194"/>
        <end position="348"/>
    </location>
</feature>
<dbReference type="PANTHER" id="PTHR42887:SF2">
    <property type="entry name" value="OS12G0638800 PROTEIN"/>
    <property type="match status" value="1"/>
</dbReference>
<reference evidence="6 7" key="1">
    <citation type="journal article" date="2016" name="Nat. Commun.">
        <title>Thousands of microbial genomes shed light on interconnected biogeochemical processes in an aquifer system.</title>
        <authorList>
            <person name="Anantharaman K."/>
            <person name="Brown C.T."/>
            <person name="Hug L.A."/>
            <person name="Sharon I."/>
            <person name="Castelle C.J."/>
            <person name="Probst A.J."/>
            <person name="Thomas B.C."/>
            <person name="Singh A."/>
            <person name="Wilkins M.J."/>
            <person name="Karaoz U."/>
            <person name="Brodie E.L."/>
            <person name="Williams K.H."/>
            <person name="Hubbard S.S."/>
            <person name="Banfield J.F."/>
        </authorList>
    </citation>
    <scope>NUCLEOTIDE SEQUENCE [LARGE SCALE GENOMIC DNA]</scope>
</reference>
<evidence type="ECO:0000259" key="5">
    <source>
        <dbReference type="Pfam" id="PF22780"/>
    </source>
</evidence>
<dbReference type="InterPro" id="IPR036188">
    <property type="entry name" value="FAD/NAD-bd_sf"/>
</dbReference>
<organism evidence="6 7">
    <name type="scientific">Candidatus Uhrbacteria bacterium RIFOXYC2_FULL_47_19</name>
    <dbReference type="NCBI Taxonomy" id="1802424"/>
    <lineage>
        <taxon>Bacteria</taxon>
        <taxon>Candidatus Uhriibacteriota</taxon>
    </lineage>
</organism>
<dbReference type="Gene3D" id="3.50.50.60">
    <property type="entry name" value="FAD/NAD(P)-binding domain"/>
    <property type="match status" value="1"/>
</dbReference>
<dbReference type="InterPro" id="IPR004792">
    <property type="entry name" value="BaiN-like"/>
</dbReference>
<accession>A0A1F7WDG6</accession>
<dbReference type="InterPro" id="IPR055178">
    <property type="entry name" value="RsdA/BaiN/AoA(So)-like_dom"/>
</dbReference>
<evidence type="ECO:0000256" key="3">
    <source>
        <dbReference type="ARBA" id="ARBA00022827"/>
    </source>
</evidence>
<gene>
    <name evidence="6" type="ORF">A2480_04220</name>
</gene>
<evidence type="ECO:0000256" key="1">
    <source>
        <dbReference type="ARBA" id="ARBA00001974"/>
    </source>
</evidence>
<sequence length="416" mass="45157">MKIAIIGGGASGLMAAVTITETSKAEVTVIERNTAPGRKILLTGGGRCNLTTGLTDIHEILSRYPRGGRFLSSAMRRFPPAAVCDWFEVHRMPLKTEDDNRVFPRSNNGHDVVSVFKHLLIPPQARLMTNTSVSSVTKQSDGQFVINLSKRVHPLLVDRLIIATGGQAYRQTGSTGDGYTFAAALGHTITELAPSLSGLVVSERWPVKLSGLSFTSAKLTAKHNHRFSLTGPLILTHNGLSGPAIFALSSLIAHQHFSPTEPLDLTIDLFPEQNREELLNQLTATTANGPRRNFRNVLSELVPKRLADIICRELKTDPDRNAAEAGRCEFRRVVDWLKAIPLHLVGRRAGEEFVTAGGVSLSEVNPSTMESKICPGLFLVGEVLDIDGFTGGFNLQAAWCTGRLAGEHATKKLTND</sequence>
<dbReference type="EMBL" id="MGFG01000032">
    <property type="protein sequence ID" value="OGM00429.1"/>
    <property type="molecule type" value="Genomic_DNA"/>
</dbReference>
<dbReference type="Pfam" id="PF22780">
    <property type="entry name" value="HI0933_like_1st"/>
    <property type="match status" value="1"/>
</dbReference>
<dbReference type="PANTHER" id="PTHR42887">
    <property type="entry name" value="OS12G0638800 PROTEIN"/>
    <property type="match status" value="1"/>
</dbReference>
<evidence type="ECO:0008006" key="8">
    <source>
        <dbReference type="Google" id="ProtNLM"/>
    </source>
</evidence>
<dbReference type="Pfam" id="PF03486">
    <property type="entry name" value="HI0933_like"/>
    <property type="match status" value="1"/>
</dbReference>
<evidence type="ECO:0000259" key="4">
    <source>
        <dbReference type="Pfam" id="PF03486"/>
    </source>
</evidence>
<comment type="caution">
    <text evidence="6">The sequence shown here is derived from an EMBL/GenBank/DDBJ whole genome shotgun (WGS) entry which is preliminary data.</text>
</comment>
<dbReference type="AlphaFoldDB" id="A0A1F7WDG6"/>
<protein>
    <recommendedName>
        <fullName evidence="8">Flavoprotein</fullName>
    </recommendedName>
</protein>
<dbReference type="SUPFAM" id="SSF51905">
    <property type="entry name" value="FAD/NAD(P)-binding domain"/>
    <property type="match status" value="1"/>
</dbReference>
<dbReference type="SUPFAM" id="SSF160996">
    <property type="entry name" value="HI0933 insert domain-like"/>
    <property type="match status" value="1"/>
</dbReference>
<proteinExistence type="predicted"/>
<keyword evidence="3" id="KW-0274">FAD</keyword>
<feature type="domain" description="RsdA/BaiN/AoA(So)-like Rossmann fold-like" evidence="4">
    <location>
        <begin position="2"/>
        <end position="407"/>
    </location>
</feature>
<dbReference type="PRINTS" id="PR00368">
    <property type="entry name" value="FADPNR"/>
</dbReference>
<comment type="cofactor">
    <cofactor evidence="1">
        <name>FAD</name>
        <dbReference type="ChEBI" id="CHEBI:57692"/>
    </cofactor>
</comment>
<dbReference type="Proteomes" id="UP000176988">
    <property type="component" value="Unassembled WGS sequence"/>
</dbReference>
<dbReference type="STRING" id="1802424.A2480_04220"/>
<dbReference type="InterPro" id="IPR023166">
    <property type="entry name" value="BaiN-like_dom_sf"/>
</dbReference>
<evidence type="ECO:0000313" key="7">
    <source>
        <dbReference type="Proteomes" id="UP000176988"/>
    </source>
</evidence>
<dbReference type="InterPro" id="IPR057661">
    <property type="entry name" value="RsdA/BaiN/AoA(So)_Rossmann"/>
</dbReference>
<keyword evidence="2" id="KW-0285">Flavoprotein</keyword>
<evidence type="ECO:0000256" key="2">
    <source>
        <dbReference type="ARBA" id="ARBA00022630"/>
    </source>
</evidence>